<feature type="transmembrane region" description="Helical" evidence="1">
    <location>
        <begin position="12"/>
        <end position="35"/>
    </location>
</feature>
<keyword evidence="1" id="KW-0472">Membrane</keyword>
<evidence type="ECO:0000313" key="3">
    <source>
        <dbReference type="Proteomes" id="UP001597511"/>
    </source>
</evidence>
<feature type="transmembrane region" description="Helical" evidence="1">
    <location>
        <begin position="41"/>
        <end position="64"/>
    </location>
</feature>
<feature type="transmembrane region" description="Helical" evidence="1">
    <location>
        <begin position="137"/>
        <end position="154"/>
    </location>
</feature>
<evidence type="ECO:0000313" key="2">
    <source>
        <dbReference type="EMBL" id="MFD2921461.1"/>
    </source>
</evidence>
<dbReference type="Proteomes" id="UP001597511">
    <property type="component" value="Unassembled WGS sequence"/>
</dbReference>
<keyword evidence="1" id="KW-0812">Transmembrane</keyword>
<proteinExistence type="predicted"/>
<keyword evidence="3" id="KW-1185">Reference proteome</keyword>
<comment type="caution">
    <text evidence="2">The sequence shown here is derived from an EMBL/GenBank/DDBJ whole genome shotgun (WGS) entry which is preliminary data.</text>
</comment>
<gene>
    <name evidence="2" type="ORF">ACFS6H_17165</name>
</gene>
<protein>
    <submittedName>
        <fullName evidence="2">Uncharacterized protein</fullName>
    </submittedName>
</protein>
<sequence length="172" mass="18899">MEKWLSKETISALLKLGVYQIAGGAIGALMILWAIFQTPVFNITLIIIYIFILALFGYSIFCGISCIQTKRNALKHSLLNQVLQVLSFALPGFTFSYTAGVSVFAGLVMTDSLEFNFSAGISSVTVNTMTGEDTLKLSVNIVAVLLILWINKLNKTVKEELTRWDLPAIDNA</sequence>
<evidence type="ECO:0000256" key="1">
    <source>
        <dbReference type="SAM" id="Phobius"/>
    </source>
</evidence>
<feature type="transmembrane region" description="Helical" evidence="1">
    <location>
        <begin position="85"/>
        <end position="108"/>
    </location>
</feature>
<organism evidence="2 3">
    <name type="scientific">Terrimonas rubra</name>
    <dbReference type="NCBI Taxonomy" id="1035890"/>
    <lineage>
        <taxon>Bacteria</taxon>
        <taxon>Pseudomonadati</taxon>
        <taxon>Bacteroidota</taxon>
        <taxon>Chitinophagia</taxon>
        <taxon>Chitinophagales</taxon>
        <taxon>Chitinophagaceae</taxon>
        <taxon>Terrimonas</taxon>
    </lineage>
</organism>
<name>A0ABW6A944_9BACT</name>
<accession>A0ABW6A944</accession>
<keyword evidence="1" id="KW-1133">Transmembrane helix</keyword>
<dbReference type="EMBL" id="JBHUOZ010000003">
    <property type="protein sequence ID" value="MFD2921461.1"/>
    <property type="molecule type" value="Genomic_DNA"/>
</dbReference>
<dbReference type="RefSeq" id="WP_386101806.1">
    <property type="nucleotide sequence ID" value="NZ_JBHUOZ010000003.1"/>
</dbReference>
<reference evidence="3" key="1">
    <citation type="journal article" date="2019" name="Int. J. Syst. Evol. Microbiol.">
        <title>The Global Catalogue of Microorganisms (GCM) 10K type strain sequencing project: providing services to taxonomists for standard genome sequencing and annotation.</title>
        <authorList>
            <consortium name="The Broad Institute Genomics Platform"/>
            <consortium name="The Broad Institute Genome Sequencing Center for Infectious Disease"/>
            <person name="Wu L."/>
            <person name="Ma J."/>
        </authorList>
    </citation>
    <scope>NUCLEOTIDE SEQUENCE [LARGE SCALE GENOMIC DNA]</scope>
    <source>
        <strain evidence="3">KCTC 23299</strain>
    </source>
</reference>